<dbReference type="InParanoid" id="F4R482"/>
<dbReference type="HOGENOM" id="CLU_001324_5_1_1"/>
<dbReference type="EMBL" id="GL883090">
    <property type="protein sequence ID" value="EGG12760.1"/>
    <property type="molecule type" value="Genomic_DNA"/>
</dbReference>
<dbReference type="STRING" id="747676.F4R482"/>
<name>F4R482_MELLP</name>
<gene>
    <name evidence="1" type="ORF">MELLADRAFT_32306</name>
</gene>
<protein>
    <submittedName>
        <fullName evidence="1">Uncharacterized protein</fullName>
    </submittedName>
</protein>
<sequence length="234" mass="26402">MPFLSIGSKNFQQNIRAYNNCLSFTSLGAEVNHTVDGPDGVRCFKIQGALYHDMGLMLPRPGSDPAFAQIYVLSNQLENEAAHQKSMSRSKDLEEDIIAKIQEFMYDYNPYARQFKMAEQILQESPTKSISLKLKSIPPTAAGAEGHDLRTYCRPTTEEVAMIVAGGGDVGERDRDLILHSENGTWERVSERHTGYLPLRYPVLFPWGQVGYDEYYRVPTPNSELNNAIVFTRC</sequence>
<dbReference type="eggNOG" id="KOG0987">
    <property type="taxonomic scope" value="Eukaryota"/>
</dbReference>
<reference evidence="2" key="1">
    <citation type="journal article" date="2011" name="Proc. Natl. Acad. Sci. U.S.A.">
        <title>Obligate biotrophy features unraveled by the genomic analysis of rust fungi.</title>
        <authorList>
            <person name="Duplessis S."/>
            <person name="Cuomo C.A."/>
            <person name="Lin Y.-C."/>
            <person name="Aerts A."/>
            <person name="Tisserant E."/>
            <person name="Veneault-Fourrey C."/>
            <person name="Joly D.L."/>
            <person name="Hacquard S."/>
            <person name="Amselem J."/>
            <person name="Cantarel B.L."/>
            <person name="Chiu R."/>
            <person name="Coutinho P.M."/>
            <person name="Feau N."/>
            <person name="Field M."/>
            <person name="Frey P."/>
            <person name="Gelhaye E."/>
            <person name="Goldberg J."/>
            <person name="Grabherr M.G."/>
            <person name="Kodira C.D."/>
            <person name="Kohler A."/>
            <person name="Kuees U."/>
            <person name="Lindquist E.A."/>
            <person name="Lucas S.M."/>
            <person name="Mago R."/>
            <person name="Mauceli E."/>
            <person name="Morin E."/>
            <person name="Murat C."/>
            <person name="Pangilinan J.L."/>
            <person name="Park R."/>
            <person name="Pearson M."/>
            <person name="Quesneville H."/>
            <person name="Rouhier N."/>
            <person name="Sakthikumar S."/>
            <person name="Salamov A.A."/>
            <person name="Schmutz J."/>
            <person name="Selles B."/>
            <person name="Shapiro H."/>
            <person name="Tanguay P."/>
            <person name="Tuskan G.A."/>
            <person name="Henrissat B."/>
            <person name="Van de Peer Y."/>
            <person name="Rouze P."/>
            <person name="Ellis J.G."/>
            <person name="Dodds P.N."/>
            <person name="Schein J.E."/>
            <person name="Zhong S."/>
            <person name="Hamelin R.C."/>
            <person name="Grigoriev I.V."/>
            <person name="Szabo L.J."/>
            <person name="Martin F."/>
        </authorList>
    </citation>
    <scope>NUCLEOTIDE SEQUENCE [LARGE SCALE GENOMIC DNA]</scope>
    <source>
        <strain evidence="2">98AG31 / pathotype 3-4-7</strain>
    </source>
</reference>
<dbReference type="PANTHER" id="PTHR45786:SF74">
    <property type="entry name" value="ATP-DEPENDENT DNA HELICASE"/>
    <property type="match status" value="1"/>
</dbReference>
<evidence type="ECO:0000313" key="1">
    <source>
        <dbReference type="EMBL" id="EGG12760.1"/>
    </source>
</evidence>
<dbReference type="Proteomes" id="UP000001072">
    <property type="component" value="Unassembled WGS sequence"/>
</dbReference>
<keyword evidence="2" id="KW-1185">Reference proteome</keyword>
<dbReference type="AlphaFoldDB" id="F4R482"/>
<dbReference type="PANTHER" id="PTHR45786">
    <property type="entry name" value="DNA BINDING PROTEIN-LIKE"/>
    <property type="match status" value="1"/>
</dbReference>
<evidence type="ECO:0000313" key="2">
    <source>
        <dbReference type="Proteomes" id="UP000001072"/>
    </source>
</evidence>
<dbReference type="KEGG" id="mlr:MELLADRAFT_32306"/>
<proteinExistence type="predicted"/>
<dbReference type="VEuPathDB" id="FungiDB:MELLADRAFT_32306"/>
<dbReference type="OrthoDB" id="2272314at2759"/>
<organism evidence="2">
    <name type="scientific">Melampsora larici-populina (strain 98AG31 / pathotype 3-4-7)</name>
    <name type="common">Poplar leaf rust fungus</name>
    <dbReference type="NCBI Taxonomy" id="747676"/>
    <lineage>
        <taxon>Eukaryota</taxon>
        <taxon>Fungi</taxon>
        <taxon>Dikarya</taxon>
        <taxon>Basidiomycota</taxon>
        <taxon>Pucciniomycotina</taxon>
        <taxon>Pucciniomycetes</taxon>
        <taxon>Pucciniales</taxon>
        <taxon>Melampsoraceae</taxon>
        <taxon>Melampsora</taxon>
    </lineage>
</organism>
<accession>F4R482</accession>
<dbReference type="RefSeq" id="XP_007403698.1">
    <property type="nucleotide sequence ID" value="XM_007403636.1"/>
</dbReference>
<dbReference type="GeneID" id="18927192"/>